<name>A0ABM0Y3X9_CAMSA</name>
<dbReference type="Proteomes" id="UP000694864">
    <property type="component" value="Chromosome 20"/>
</dbReference>
<evidence type="ECO:0000313" key="3">
    <source>
        <dbReference type="RefSeq" id="XP_010495055.1"/>
    </source>
</evidence>
<reference evidence="3" key="2">
    <citation type="submission" date="2025-08" db="UniProtKB">
        <authorList>
            <consortium name="RefSeq"/>
        </authorList>
    </citation>
    <scope>IDENTIFICATION</scope>
    <source>
        <tissue evidence="3">Leaf</tissue>
    </source>
</reference>
<sequence>MILLYSFSKIELHAQCTHNAHVIRSKVNFSLSDDDSDKKTPVTKDSGKPELPPPYDPFSKTPAIEVPEDPKNLQDIFHKMRTEGFTNEAMKMFDALKVFMRLAGDARTLKDAKNYSLEMMGIGMSHNAATYSPVFEGRKEIDRLKE</sequence>
<evidence type="ECO:0000313" key="2">
    <source>
        <dbReference type="Proteomes" id="UP000694864"/>
    </source>
</evidence>
<dbReference type="RefSeq" id="XP_010495055.1">
    <property type="nucleotide sequence ID" value="XM_010496753.1"/>
</dbReference>
<protein>
    <submittedName>
        <fullName evidence="3">Uncharacterized protein LOC104772106</fullName>
    </submittedName>
</protein>
<dbReference type="GeneID" id="104772106"/>
<accession>A0ABM0Y3X9</accession>
<feature type="region of interest" description="Disordered" evidence="1">
    <location>
        <begin position="32"/>
        <end position="62"/>
    </location>
</feature>
<gene>
    <name evidence="3" type="primary">LOC104772106</name>
</gene>
<keyword evidence="2" id="KW-1185">Reference proteome</keyword>
<evidence type="ECO:0000256" key="1">
    <source>
        <dbReference type="SAM" id="MobiDB-lite"/>
    </source>
</evidence>
<organism evidence="2 3">
    <name type="scientific">Camelina sativa</name>
    <name type="common">False flax</name>
    <name type="synonym">Myagrum sativum</name>
    <dbReference type="NCBI Taxonomy" id="90675"/>
    <lineage>
        <taxon>Eukaryota</taxon>
        <taxon>Viridiplantae</taxon>
        <taxon>Streptophyta</taxon>
        <taxon>Embryophyta</taxon>
        <taxon>Tracheophyta</taxon>
        <taxon>Spermatophyta</taxon>
        <taxon>Magnoliopsida</taxon>
        <taxon>eudicotyledons</taxon>
        <taxon>Gunneridae</taxon>
        <taxon>Pentapetalae</taxon>
        <taxon>rosids</taxon>
        <taxon>malvids</taxon>
        <taxon>Brassicales</taxon>
        <taxon>Brassicaceae</taxon>
        <taxon>Camelineae</taxon>
        <taxon>Camelina</taxon>
    </lineage>
</organism>
<proteinExistence type="predicted"/>
<feature type="compositionally biased region" description="Basic and acidic residues" evidence="1">
    <location>
        <begin position="36"/>
        <end position="48"/>
    </location>
</feature>
<reference evidence="2" key="1">
    <citation type="journal article" date="2014" name="Nat. Commun.">
        <title>The emerging biofuel crop Camelina sativa retains a highly undifferentiated hexaploid genome structure.</title>
        <authorList>
            <person name="Kagale S."/>
            <person name="Koh C."/>
            <person name="Nixon J."/>
            <person name="Bollina V."/>
            <person name="Clarke W.E."/>
            <person name="Tuteja R."/>
            <person name="Spillane C."/>
            <person name="Robinson S.J."/>
            <person name="Links M.G."/>
            <person name="Clarke C."/>
            <person name="Higgins E.E."/>
            <person name="Huebert T."/>
            <person name="Sharpe A.G."/>
            <person name="Parkin I.A."/>
        </authorList>
    </citation>
    <scope>NUCLEOTIDE SEQUENCE [LARGE SCALE GENOMIC DNA]</scope>
    <source>
        <strain evidence="2">cv. DH55</strain>
    </source>
</reference>